<dbReference type="PANTHER" id="PTHR46558:SF11">
    <property type="entry name" value="HTH-TYPE TRANSCRIPTIONAL REGULATOR XRE"/>
    <property type="match status" value="1"/>
</dbReference>
<accession>A0A1I5N6K1</accession>
<evidence type="ECO:0000256" key="1">
    <source>
        <dbReference type="ARBA" id="ARBA00023125"/>
    </source>
</evidence>
<dbReference type="RefSeq" id="WP_093335187.1">
    <property type="nucleotide sequence ID" value="NZ_FOXD01000003.1"/>
</dbReference>
<keyword evidence="4" id="KW-1185">Reference proteome</keyword>
<dbReference type="CDD" id="cd00093">
    <property type="entry name" value="HTH_XRE"/>
    <property type="match status" value="1"/>
</dbReference>
<feature type="domain" description="HTH cro/C1-type" evidence="2">
    <location>
        <begin position="7"/>
        <end position="61"/>
    </location>
</feature>
<keyword evidence="1 3" id="KW-0238">DNA-binding</keyword>
<dbReference type="STRING" id="1884432.SAMN05518683_10314"/>
<evidence type="ECO:0000313" key="3">
    <source>
        <dbReference type="EMBL" id="SFP17364.1"/>
    </source>
</evidence>
<dbReference type="GO" id="GO:0003677">
    <property type="term" value="F:DNA binding"/>
    <property type="evidence" value="ECO:0007669"/>
    <property type="project" value="UniProtKB-KW"/>
</dbReference>
<evidence type="ECO:0000313" key="4">
    <source>
        <dbReference type="Proteomes" id="UP000198892"/>
    </source>
</evidence>
<sequence length="142" mass="17145">MEFKNRLIELRKNKKINQKELAEIIGVARTTYGMYEQGQRTPDYDTLQKIADYFEVSLDYLLGRTNNPTTPNEEYDPMEDLKQFFIDNDLQDAGFNFYDINEWKKMSREQIQEVKNHWLWVKEKARRMEEEDNGDDDLNFND</sequence>
<name>A0A1I5N6K1_9BACI</name>
<dbReference type="EMBL" id="FOXD01000003">
    <property type="protein sequence ID" value="SFP17364.1"/>
    <property type="molecule type" value="Genomic_DNA"/>
</dbReference>
<dbReference type="OrthoDB" id="72638at2"/>
<dbReference type="SMART" id="SM00530">
    <property type="entry name" value="HTH_XRE"/>
    <property type="match status" value="1"/>
</dbReference>
<gene>
    <name evidence="3" type="ORF">SAMN05518683_10314</name>
</gene>
<dbReference type="InterPro" id="IPR001387">
    <property type="entry name" value="Cro/C1-type_HTH"/>
</dbReference>
<reference evidence="4" key="1">
    <citation type="submission" date="2016-10" db="EMBL/GenBank/DDBJ databases">
        <authorList>
            <person name="Varghese N."/>
            <person name="Submissions S."/>
        </authorList>
    </citation>
    <scope>NUCLEOTIDE SEQUENCE [LARGE SCALE GENOMIC DNA]</scope>
    <source>
        <strain evidence="4">S7</strain>
    </source>
</reference>
<dbReference type="PANTHER" id="PTHR46558">
    <property type="entry name" value="TRACRIPTIONAL REGULATORY PROTEIN-RELATED-RELATED"/>
    <property type="match status" value="1"/>
</dbReference>
<evidence type="ECO:0000259" key="2">
    <source>
        <dbReference type="PROSITE" id="PS50943"/>
    </source>
</evidence>
<dbReference type="Gene3D" id="1.10.260.40">
    <property type="entry name" value="lambda repressor-like DNA-binding domains"/>
    <property type="match status" value="1"/>
</dbReference>
<protein>
    <submittedName>
        <fullName evidence="3">DNA-binding transcriptional regulator, XRE-family HTH domain</fullName>
    </submittedName>
</protein>
<dbReference type="InterPro" id="IPR010982">
    <property type="entry name" value="Lambda_DNA-bd_dom_sf"/>
</dbReference>
<dbReference type="Pfam" id="PF01381">
    <property type="entry name" value="HTH_3"/>
    <property type="match status" value="1"/>
</dbReference>
<dbReference type="PROSITE" id="PS50943">
    <property type="entry name" value="HTH_CROC1"/>
    <property type="match status" value="1"/>
</dbReference>
<dbReference type="AlphaFoldDB" id="A0A1I5N6K1"/>
<organism evidence="3 4">
    <name type="scientific">Salibacterium halotolerans</name>
    <dbReference type="NCBI Taxonomy" id="1884432"/>
    <lineage>
        <taxon>Bacteria</taxon>
        <taxon>Bacillati</taxon>
        <taxon>Bacillota</taxon>
        <taxon>Bacilli</taxon>
        <taxon>Bacillales</taxon>
        <taxon>Bacillaceae</taxon>
    </lineage>
</organism>
<proteinExistence type="predicted"/>
<dbReference type="Proteomes" id="UP000198892">
    <property type="component" value="Unassembled WGS sequence"/>
</dbReference>
<dbReference type="SUPFAM" id="SSF47413">
    <property type="entry name" value="lambda repressor-like DNA-binding domains"/>
    <property type="match status" value="1"/>
</dbReference>